<organism evidence="2 3">
    <name type="scientific">Mixia osmundae (strain CBS 9802 / IAM 14324 / JCM 22182 / KY 12970)</name>
    <dbReference type="NCBI Taxonomy" id="764103"/>
    <lineage>
        <taxon>Eukaryota</taxon>
        <taxon>Fungi</taxon>
        <taxon>Dikarya</taxon>
        <taxon>Basidiomycota</taxon>
        <taxon>Pucciniomycotina</taxon>
        <taxon>Mixiomycetes</taxon>
        <taxon>Mixiales</taxon>
        <taxon>Mixiaceae</taxon>
        <taxon>Mixia</taxon>
    </lineage>
</organism>
<dbReference type="HOGENOM" id="CLU_303505_0_0_1"/>
<feature type="region of interest" description="Disordered" evidence="1">
    <location>
        <begin position="572"/>
        <end position="599"/>
    </location>
</feature>
<accession>G7E8L5</accession>
<keyword evidence="3" id="KW-1185">Reference proteome</keyword>
<dbReference type="GO" id="GO:0051865">
    <property type="term" value="P:protein autoubiquitination"/>
    <property type="evidence" value="ECO:0007669"/>
    <property type="project" value="TreeGrafter"/>
</dbReference>
<dbReference type="Proteomes" id="UP000009131">
    <property type="component" value="Unassembled WGS sequence"/>
</dbReference>
<feature type="compositionally biased region" description="Pro residues" evidence="1">
    <location>
        <begin position="247"/>
        <end position="256"/>
    </location>
</feature>
<feature type="region of interest" description="Disordered" evidence="1">
    <location>
        <begin position="323"/>
        <end position="391"/>
    </location>
</feature>
<dbReference type="GO" id="GO:0006513">
    <property type="term" value="P:protein monoubiquitination"/>
    <property type="evidence" value="ECO:0007669"/>
    <property type="project" value="TreeGrafter"/>
</dbReference>
<dbReference type="GO" id="GO:0030332">
    <property type="term" value="F:cyclin binding"/>
    <property type="evidence" value="ECO:0007669"/>
    <property type="project" value="TreeGrafter"/>
</dbReference>
<evidence type="ECO:0000256" key="1">
    <source>
        <dbReference type="SAM" id="MobiDB-lite"/>
    </source>
</evidence>
<feature type="region of interest" description="Disordered" evidence="1">
    <location>
        <begin position="194"/>
        <end position="225"/>
    </location>
</feature>
<dbReference type="PANTHER" id="PTHR31531:SF2">
    <property type="entry name" value="E3 UBIQUITIN-PROTEIN LIGASE E3D"/>
    <property type="match status" value="1"/>
</dbReference>
<evidence type="ECO:0000313" key="3">
    <source>
        <dbReference type="Proteomes" id="UP000009131"/>
    </source>
</evidence>
<dbReference type="OrthoDB" id="66510at2759"/>
<dbReference type="PANTHER" id="PTHR31531">
    <property type="entry name" value="E3 UBIQUITIN-PROTEIN LIGASE E3D FAMILY MEMBER"/>
    <property type="match status" value="1"/>
</dbReference>
<protein>
    <submittedName>
        <fullName evidence="2">Uncharacterized protein</fullName>
    </submittedName>
</protein>
<feature type="region of interest" description="Disordered" evidence="1">
    <location>
        <begin position="1"/>
        <end position="87"/>
    </location>
</feature>
<dbReference type="RefSeq" id="XP_014568713.1">
    <property type="nucleotide sequence ID" value="XM_014713227.1"/>
</dbReference>
<dbReference type="Pfam" id="PF09814">
    <property type="entry name" value="HECT_2"/>
    <property type="match status" value="1"/>
</dbReference>
<dbReference type="GO" id="GO:0005829">
    <property type="term" value="C:cytosol"/>
    <property type="evidence" value="ECO:0007669"/>
    <property type="project" value="TreeGrafter"/>
</dbReference>
<dbReference type="InterPro" id="IPR019193">
    <property type="entry name" value="UBQ-conj_enz_E2-bd_prot"/>
</dbReference>
<feature type="compositionally biased region" description="Acidic residues" evidence="1">
    <location>
        <begin position="355"/>
        <end position="367"/>
    </location>
</feature>
<dbReference type="GO" id="GO:0005634">
    <property type="term" value="C:nucleus"/>
    <property type="evidence" value="ECO:0007669"/>
    <property type="project" value="TreeGrafter"/>
</dbReference>
<sequence>MEQSRRREDEAQDVASLGPAPSLPSFPAQMRDADESGRRSSDPAGRQAKRPSQLDLSKAREAHSKLGQGVPMTASSSHATSQSLQQEDEDQTLDCLLTAQQAFHATLNGLLPPSAPSLFDSRATGAFESAELKEERLLAEDSERLESASSTGSLEGSPLELSKQIVELLRCLHRLILLVSGGGYDEERIQMSQSRRASVAPTAFRQADTPAELSRASSLDGTPEAHAALSHALASQVEALRLQSPSPSKPRFPPLQPVLTDDNGTPRRPASISSLPKAMSPSTPMHADSYSSAREVIDAESDLLWGRVNDLLEQVTQICAEHVSTGRHRQARAQDEGSRYDRATLAQPTQGDLPSYEDAENLPDYETGDARQPSTPERDVKQSSRSDEKHAHQFADVASAIERLYTVAPQLANQRTSLRAIPTDRQEIRQRQLVRLGRAIERLSDTRLEGQRAESQPQTPATIGKASVRLADSLDDILSRINKASSRTMGQRAELTPRQCEVLQQAKRTAEIVASGLTPINERQEHDRMERIIKKTGQGRLSRQDASFMSSTPFADQGRRGSTLAEFLIQDGQAISPHGSRPPSQLSADRMSTERKEATSDHIQIYAEAANASKTLSVYLWSNEPLSLACRELRSNMLALAATRHQVYSVKLPGALETYEPLALNDNAGLITIKYRLQPEDTSSSQRSFEIWPASQLNDVRPTALHCKQCHTVLAALRDSPAYLALPSEGWNDLVDTWLCHKTRTVENRVEADSIQAFSGLDGTTRFTPTKTSLLVSSAYLLIDGNATESWHALSNQSQIAQDGSRWYPVGCSTCESPVAEARAQAMSDRLIPAPQRKADACLKFWKHAVTFDATATVQLGTYSSPTFIVNQLLQLSRDTGSYRFRLTCNGHTKVLLWLFNPDMSVMTSQAVIDAGFAKLHKSVKIFFETAERVQASVAKSFEGYQTESLELADATCSLMVAELEEKHRSLPGHILPVVFAGLRASYLHRT</sequence>
<reference evidence="2 3" key="1">
    <citation type="journal article" date="2011" name="J. Gen. Appl. Microbiol.">
        <title>Draft genome sequencing of the enigmatic basidiomycete Mixia osmundae.</title>
        <authorList>
            <person name="Nishida H."/>
            <person name="Nagatsuka Y."/>
            <person name="Sugiyama J."/>
        </authorList>
    </citation>
    <scope>NUCLEOTIDE SEQUENCE [LARGE SCALE GENOMIC DNA]</scope>
    <source>
        <strain evidence="3">CBS 9802 / IAM 14324 / JCM 22182 / KY 12970</strain>
    </source>
</reference>
<dbReference type="STRING" id="764103.G7E8L5"/>
<proteinExistence type="predicted"/>
<reference evidence="2 3" key="2">
    <citation type="journal article" date="2012" name="Open Biol.">
        <title>Characteristics of nucleosomes and linker DNA regions on the genome of the basidiomycete Mixia osmundae revealed by mono- and dinucleosome mapping.</title>
        <authorList>
            <person name="Nishida H."/>
            <person name="Kondo S."/>
            <person name="Matsumoto T."/>
            <person name="Suzuki Y."/>
            <person name="Yoshikawa H."/>
            <person name="Taylor T.D."/>
            <person name="Sugiyama J."/>
        </authorList>
    </citation>
    <scope>NUCLEOTIDE SEQUENCE [LARGE SCALE GENOMIC DNA]</scope>
    <source>
        <strain evidence="3">CBS 9802 / IAM 14324 / JCM 22182 / KY 12970</strain>
    </source>
</reference>
<dbReference type="InParanoid" id="G7E8L5"/>
<dbReference type="EMBL" id="BABT02000220">
    <property type="protein sequence ID" value="GAA99483.1"/>
    <property type="molecule type" value="Genomic_DNA"/>
</dbReference>
<dbReference type="GO" id="GO:0000151">
    <property type="term" value="C:ubiquitin ligase complex"/>
    <property type="evidence" value="ECO:0007669"/>
    <property type="project" value="TreeGrafter"/>
</dbReference>
<dbReference type="GO" id="GO:0031624">
    <property type="term" value="F:ubiquitin conjugating enzyme binding"/>
    <property type="evidence" value="ECO:0007669"/>
    <property type="project" value="TreeGrafter"/>
</dbReference>
<feature type="region of interest" description="Disordered" evidence="1">
    <location>
        <begin position="241"/>
        <end position="291"/>
    </location>
</feature>
<dbReference type="GO" id="GO:0061630">
    <property type="term" value="F:ubiquitin protein ligase activity"/>
    <property type="evidence" value="ECO:0007669"/>
    <property type="project" value="TreeGrafter"/>
</dbReference>
<comment type="caution">
    <text evidence="2">The sequence shown here is derived from an EMBL/GenBank/DDBJ whole genome shotgun (WGS) entry which is preliminary data.</text>
</comment>
<dbReference type="GO" id="GO:0043161">
    <property type="term" value="P:proteasome-mediated ubiquitin-dependent protein catabolic process"/>
    <property type="evidence" value="ECO:0007669"/>
    <property type="project" value="TreeGrafter"/>
</dbReference>
<feature type="compositionally biased region" description="Polar residues" evidence="1">
    <location>
        <begin position="73"/>
        <end position="85"/>
    </location>
</feature>
<name>G7E8L5_MIXOS</name>
<gene>
    <name evidence="2" type="primary">Mo06183</name>
    <name evidence="2" type="ORF">E5Q_06183</name>
</gene>
<dbReference type="AlphaFoldDB" id="G7E8L5"/>
<feature type="compositionally biased region" description="Basic and acidic residues" evidence="1">
    <location>
        <begin position="376"/>
        <end position="391"/>
    </location>
</feature>
<feature type="compositionally biased region" description="Basic and acidic residues" evidence="1">
    <location>
        <begin position="332"/>
        <end position="342"/>
    </location>
</feature>
<feature type="compositionally biased region" description="Basic and acidic residues" evidence="1">
    <location>
        <begin position="31"/>
        <end position="41"/>
    </location>
</feature>
<dbReference type="eggNOG" id="KOG4784">
    <property type="taxonomic scope" value="Eukaryota"/>
</dbReference>
<evidence type="ECO:0000313" key="2">
    <source>
        <dbReference type="EMBL" id="GAA99483.1"/>
    </source>
</evidence>
<dbReference type="GO" id="GO:0000209">
    <property type="term" value="P:protein polyubiquitination"/>
    <property type="evidence" value="ECO:0007669"/>
    <property type="project" value="TreeGrafter"/>
</dbReference>